<organism evidence="1">
    <name type="scientific">Thermogemmatispora argillosa</name>
    <dbReference type="NCBI Taxonomy" id="2045280"/>
    <lineage>
        <taxon>Bacteria</taxon>
        <taxon>Bacillati</taxon>
        <taxon>Chloroflexota</taxon>
        <taxon>Ktedonobacteria</taxon>
        <taxon>Thermogemmatisporales</taxon>
        <taxon>Thermogemmatisporaceae</taxon>
        <taxon>Thermogemmatispora</taxon>
    </lineage>
</organism>
<sequence>MKFPTPHRDKLIATLLNEKLPRDDQPLVEKALQDYHIWISHLESIEVEYRDEPQKLLHRMVSELNGYRLRLDLNLIFDSPHDWLYRQKGQTKLDNSIIEEFLPRLVQALLGHKLPTDIRLGPVESLSAIWFESSLTRRAPAGGLSLRCEWLDMKPINTGTTPIDKVLILRKAKRISAATREKFSTYQGRQSLKETYLAFLQSHPYREEVFQLFINYIDQCLSQETLDEETVLDQGYF</sequence>
<reference evidence="1" key="1">
    <citation type="submission" date="2018-12" db="EMBL/GenBank/DDBJ databases">
        <title>Novel natural products biosynthetic potential of the class Ktedonobacteria.</title>
        <authorList>
            <person name="Zheng Y."/>
            <person name="Saitou A."/>
            <person name="Wang C.M."/>
            <person name="Toyoda A."/>
            <person name="Minakuchi Y."/>
            <person name="Sekiguchi Y."/>
            <person name="Ueda K."/>
            <person name="Takano H."/>
            <person name="Sakai Y."/>
            <person name="Yokota A."/>
            <person name="Yabe S."/>
        </authorList>
    </citation>
    <scope>NUCLEOTIDE SEQUENCE</scope>
    <source>
        <strain evidence="1">A3-2</strain>
    </source>
</reference>
<name>A0A455T3R7_9CHLR</name>
<dbReference type="Pfam" id="PF09549">
    <property type="entry name" value="RE_Bpu10I"/>
    <property type="match status" value="1"/>
</dbReference>
<dbReference type="EMBL" id="AP019377">
    <property type="protein sequence ID" value="BBH94049.1"/>
    <property type="molecule type" value="Genomic_DNA"/>
</dbReference>
<accession>A0A455T3R7</accession>
<evidence type="ECO:0000313" key="1">
    <source>
        <dbReference type="EMBL" id="BBH94049.1"/>
    </source>
</evidence>
<dbReference type="AlphaFoldDB" id="A0A455T3R7"/>
<proteinExistence type="predicted"/>
<gene>
    <name evidence="1" type="ORF">KTA_22480</name>
</gene>
<protein>
    <submittedName>
        <fullName evidence="1">Uncharacterized protein</fullName>
    </submittedName>
</protein>
<dbReference type="InterPro" id="IPR018577">
    <property type="entry name" value="Restrct_endonuc_II_Bpu10I"/>
</dbReference>
<dbReference type="REBASE" id="310578">
    <property type="entry name" value="TspA32ORF22470P"/>
</dbReference>